<gene>
    <name evidence="3" type="ORF">Psi01_07400</name>
</gene>
<reference evidence="3 4" key="1">
    <citation type="submission" date="2021-01" db="EMBL/GenBank/DDBJ databases">
        <title>Whole genome shotgun sequence of Planobispora siamensis NBRC 107568.</title>
        <authorList>
            <person name="Komaki H."/>
            <person name="Tamura T."/>
        </authorList>
    </citation>
    <scope>NUCLEOTIDE SEQUENCE [LARGE SCALE GENOMIC DNA]</scope>
    <source>
        <strain evidence="3 4">NBRC 107568</strain>
    </source>
</reference>
<protein>
    <submittedName>
        <fullName evidence="3">Uncharacterized protein</fullName>
    </submittedName>
</protein>
<feature type="region of interest" description="Disordered" evidence="1">
    <location>
        <begin position="1"/>
        <end position="136"/>
    </location>
</feature>
<name>A0A8J3WI47_9ACTN</name>
<keyword evidence="4" id="KW-1185">Reference proteome</keyword>
<comment type="caution">
    <text evidence="3">The sequence shown here is derived from an EMBL/GenBank/DDBJ whole genome shotgun (WGS) entry which is preliminary data.</text>
</comment>
<dbReference type="EMBL" id="BOOJ01000008">
    <property type="protein sequence ID" value="GIH90110.1"/>
    <property type="molecule type" value="Genomic_DNA"/>
</dbReference>
<evidence type="ECO:0000256" key="1">
    <source>
        <dbReference type="SAM" id="MobiDB-lite"/>
    </source>
</evidence>
<dbReference type="Proteomes" id="UP000619788">
    <property type="component" value="Unassembled WGS sequence"/>
</dbReference>
<evidence type="ECO:0000313" key="3">
    <source>
        <dbReference type="EMBL" id="GIH90110.1"/>
    </source>
</evidence>
<sequence length="330" mass="34375">MDEPPHRMRPPQEPPQRPRRPRRARPYGPVTPADASAEGAEDPAARAGGPALQRGGSAEGAERPAARRGGFAESAEDPALWRGGSEADEITGPGERTRARPFPRPGWSPVRPGPARSPEALGEPEEDLPPSARLYGAPVAPPRHGIPRRLHRPLIGLLVLVICAGAVAAVAFLVVRSPSSAEPVRVTDRAAGAGYPLPAGWSRAASPPVTGFTSAAGDGRTVTVLAGPGEPVTDARRAATELADLYSKLLLHGDEVKVEEDEAITVGGWTGHSRALRAQYRDVVNLPAYLRVVVLTGPSGPPLVLLAVAKPDDPGARAAIDAVVAGLRPA</sequence>
<feature type="transmembrane region" description="Helical" evidence="2">
    <location>
        <begin position="154"/>
        <end position="175"/>
    </location>
</feature>
<keyword evidence="2" id="KW-1133">Transmembrane helix</keyword>
<accession>A0A8J3WI47</accession>
<keyword evidence="2" id="KW-0472">Membrane</keyword>
<keyword evidence="2" id="KW-0812">Transmembrane</keyword>
<dbReference type="AlphaFoldDB" id="A0A8J3WI47"/>
<proteinExistence type="predicted"/>
<evidence type="ECO:0000256" key="2">
    <source>
        <dbReference type="SAM" id="Phobius"/>
    </source>
</evidence>
<evidence type="ECO:0000313" key="4">
    <source>
        <dbReference type="Proteomes" id="UP000619788"/>
    </source>
</evidence>
<organism evidence="3 4">
    <name type="scientific">Planobispora siamensis</name>
    <dbReference type="NCBI Taxonomy" id="936338"/>
    <lineage>
        <taxon>Bacteria</taxon>
        <taxon>Bacillati</taxon>
        <taxon>Actinomycetota</taxon>
        <taxon>Actinomycetes</taxon>
        <taxon>Streptosporangiales</taxon>
        <taxon>Streptosporangiaceae</taxon>
        <taxon>Planobispora</taxon>
    </lineage>
</organism>